<keyword evidence="4" id="KW-0489">Methyltransferase</keyword>
<keyword evidence="2" id="KW-0963">Cytoplasm</keyword>
<evidence type="ECO:0000256" key="7">
    <source>
        <dbReference type="ARBA" id="ARBA00022884"/>
    </source>
</evidence>
<dbReference type="SUPFAM" id="SSF53335">
    <property type="entry name" value="S-adenosyl-L-methionine-dependent methyltransferases"/>
    <property type="match status" value="1"/>
</dbReference>
<dbReference type="GO" id="GO:0003723">
    <property type="term" value="F:RNA binding"/>
    <property type="evidence" value="ECO:0007669"/>
    <property type="project" value="UniProtKB-KW"/>
</dbReference>
<dbReference type="GO" id="GO:0008168">
    <property type="term" value="F:methyltransferase activity"/>
    <property type="evidence" value="ECO:0007669"/>
    <property type="project" value="UniProtKB-KW"/>
</dbReference>
<evidence type="ECO:0000259" key="9">
    <source>
        <dbReference type="SMART" id="SM00359"/>
    </source>
</evidence>
<keyword evidence="11" id="KW-1185">Reference proteome</keyword>
<dbReference type="InterPro" id="IPR029063">
    <property type="entry name" value="SAM-dependent_MTases_sf"/>
</dbReference>
<dbReference type="InterPro" id="IPR002478">
    <property type="entry name" value="PUA"/>
</dbReference>
<dbReference type="CDD" id="cd21153">
    <property type="entry name" value="PUA_RlmI"/>
    <property type="match status" value="1"/>
</dbReference>
<evidence type="ECO:0000256" key="8">
    <source>
        <dbReference type="ARBA" id="ARBA00038091"/>
    </source>
</evidence>
<reference evidence="11" key="1">
    <citation type="journal article" date="2011" name="Stand. Genomic Sci.">
        <title>Genome sequence of the filamentous, gliding Thiothrix nivea neotype strain (JP2(T)).</title>
        <authorList>
            <person name="Lapidus A."/>
            <person name="Nolan M."/>
            <person name="Lucas S."/>
            <person name="Glavina Del Rio T."/>
            <person name="Tice H."/>
            <person name="Cheng J.F."/>
            <person name="Tapia R."/>
            <person name="Han C."/>
            <person name="Goodwin L."/>
            <person name="Pitluck S."/>
            <person name="Liolios K."/>
            <person name="Pagani I."/>
            <person name="Ivanova N."/>
            <person name="Huntemann M."/>
            <person name="Mavromatis K."/>
            <person name="Mikhailova N."/>
            <person name="Pati A."/>
            <person name="Chen A."/>
            <person name="Palaniappan K."/>
            <person name="Land M."/>
            <person name="Brambilla E.M."/>
            <person name="Rohde M."/>
            <person name="Abt B."/>
            <person name="Verbarg S."/>
            <person name="Goker M."/>
            <person name="Bristow J."/>
            <person name="Eisen J.A."/>
            <person name="Markowitz V."/>
            <person name="Hugenholtz P."/>
            <person name="Kyrpides N.C."/>
            <person name="Klenk H.P."/>
            <person name="Woyke T."/>
        </authorList>
    </citation>
    <scope>NUCLEOTIDE SEQUENCE [LARGE SCALE GENOMIC DNA]</scope>
    <source>
        <strain evidence="11">ATCC 35100 / DSM 5205 / JP2</strain>
    </source>
</reference>
<dbReference type="InterPro" id="IPR019614">
    <property type="entry name" value="SAM-dep_methyl-trfase"/>
</dbReference>
<dbReference type="GO" id="GO:0032259">
    <property type="term" value="P:methylation"/>
    <property type="evidence" value="ECO:0007669"/>
    <property type="project" value="UniProtKB-KW"/>
</dbReference>
<organism evidence="10 11">
    <name type="scientific">Thiothrix nivea (strain ATCC 35100 / DSM 5205 / JP2)</name>
    <dbReference type="NCBI Taxonomy" id="870187"/>
    <lineage>
        <taxon>Bacteria</taxon>
        <taxon>Pseudomonadati</taxon>
        <taxon>Pseudomonadota</taxon>
        <taxon>Gammaproteobacteria</taxon>
        <taxon>Thiotrichales</taxon>
        <taxon>Thiotrichaceae</taxon>
        <taxon>Thiothrix</taxon>
    </lineage>
</organism>
<gene>
    <name evidence="10" type="ORF">Thini_2797</name>
</gene>
<dbReference type="AlphaFoldDB" id="A0A656HH27"/>
<dbReference type="PROSITE" id="PS50890">
    <property type="entry name" value="PUA"/>
    <property type="match status" value="1"/>
</dbReference>
<dbReference type="InterPro" id="IPR041532">
    <property type="entry name" value="RlmI-like_PUA"/>
</dbReference>
<dbReference type="InterPro" id="IPR036974">
    <property type="entry name" value="PUA_sf"/>
</dbReference>
<protein>
    <submittedName>
        <fullName evidence="10">PUA domain containing protein</fullName>
    </submittedName>
</protein>
<evidence type="ECO:0000313" key="11">
    <source>
        <dbReference type="Proteomes" id="UP000005317"/>
    </source>
</evidence>
<evidence type="ECO:0000256" key="3">
    <source>
        <dbReference type="ARBA" id="ARBA00022552"/>
    </source>
</evidence>
<dbReference type="EMBL" id="JH651384">
    <property type="protein sequence ID" value="EIJ35334.1"/>
    <property type="molecule type" value="Genomic_DNA"/>
</dbReference>
<dbReference type="Gene3D" id="2.30.130.10">
    <property type="entry name" value="PUA domain"/>
    <property type="match status" value="1"/>
</dbReference>
<evidence type="ECO:0000256" key="1">
    <source>
        <dbReference type="ARBA" id="ARBA00004496"/>
    </source>
</evidence>
<dbReference type="PANTHER" id="PTHR42873:SF1">
    <property type="entry name" value="S-ADENOSYLMETHIONINE-DEPENDENT METHYLTRANSFERASE DOMAIN-CONTAINING PROTEIN"/>
    <property type="match status" value="1"/>
</dbReference>
<dbReference type="SMART" id="SM00359">
    <property type="entry name" value="PUA"/>
    <property type="match status" value="1"/>
</dbReference>
<keyword evidence="7" id="KW-0694">RNA-binding</keyword>
<keyword evidence="6" id="KW-0949">S-adenosyl-L-methionine</keyword>
<dbReference type="OrthoDB" id="9805492at2"/>
<evidence type="ECO:0000256" key="4">
    <source>
        <dbReference type="ARBA" id="ARBA00022603"/>
    </source>
</evidence>
<dbReference type="Pfam" id="PF10672">
    <property type="entry name" value="Methyltrans_SAM"/>
    <property type="match status" value="1"/>
</dbReference>
<dbReference type="PANTHER" id="PTHR42873">
    <property type="entry name" value="RIBOSOMAL RNA LARGE SUBUNIT METHYLTRANSFERASE"/>
    <property type="match status" value="1"/>
</dbReference>
<dbReference type="Gene3D" id="3.40.50.150">
    <property type="entry name" value="Vaccinia Virus protein VP39"/>
    <property type="match status" value="1"/>
</dbReference>
<comment type="subcellular location">
    <subcellularLocation>
        <location evidence="1">Cytoplasm</location>
    </subcellularLocation>
</comment>
<comment type="similarity">
    <text evidence="8">Belongs to the methyltransferase superfamily. RlmI family.</text>
</comment>
<evidence type="ECO:0000313" key="10">
    <source>
        <dbReference type="EMBL" id="EIJ35334.1"/>
    </source>
</evidence>
<dbReference type="Gene3D" id="3.30.750.80">
    <property type="entry name" value="RNA methyltransferase domain (HRMD) like"/>
    <property type="match status" value="1"/>
</dbReference>
<dbReference type="InterPro" id="IPR015947">
    <property type="entry name" value="PUA-like_sf"/>
</dbReference>
<dbReference type="Proteomes" id="UP000005317">
    <property type="component" value="Unassembled WGS sequence"/>
</dbReference>
<dbReference type="GO" id="GO:0005737">
    <property type="term" value="C:cytoplasm"/>
    <property type="evidence" value="ECO:0007669"/>
    <property type="project" value="UniProtKB-SubCell"/>
</dbReference>
<evidence type="ECO:0000256" key="5">
    <source>
        <dbReference type="ARBA" id="ARBA00022679"/>
    </source>
</evidence>
<dbReference type="SUPFAM" id="SSF88697">
    <property type="entry name" value="PUA domain-like"/>
    <property type="match status" value="1"/>
</dbReference>
<evidence type="ECO:0000256" key="6">
    <source>
        <dbReference type="ARBA" id="ARBA00022691"/>
    </source>
</evidence>
<feature type="domain" description="PUA" evidence="9">
    <location>
        <begin position="4"/>
        <end position="81"/>
    </location>
</feature>
<sequence length="395" mass="43317">MVSGQVILKHGRDRNVRARHPWVFSGAVDKLKGKPQSGATVEVRAANGDLLGLGAWSPASQIQVRLWTFAETSIDHGFFVRCIRQALAYRQQLGIPARNSAYRLINAESDGLPGVVVDVFGDWLVMQALTAGAEYWKHTLADALLEVIPAQGVYERSDVDVRKKEGLETTTGSLKGATPPAHIDIVEEGRHYRVDVLNGHKTGFYLDQRDNRSVLQQYAAGKTVLNCFSYTGGFSIAALHGDAAQATNIDASQPALDIAAQAAALNGFQPSQLENICGDVFKLLREYRNENRQFDIVVLDPPKFADNRKQLEKAARGYKDINLLGFKLLKPGGLLFTFSCSGLMESSLFQKIVADAAVDAGCDARILRKLDQATDHPTRLAFPEGYYLKGLVCQK</sequence>
<dbReference type="CDD" id="cd11572">
    <property type="entry name" value="RlmI_M_like"/>
    <property type="match status" value="1"/>
</dbReference>
<keyword evidence="5" id="KW-0808">Transferase</keyword>
<evidence type="ECO:0000256" key="2">
    <source>
        <dbReference type="ARBA" id="ARBA00022490"/>
    </source>
</evidence>
<accession>A0A656HH27</accession>
<dbReference type="Pfam" id="PF17785">
    <property type="entry name" value="PUA_3"/>
    <property type="match status" value="1"/>
</dbReference>
<keyword evidence="3" id="KW-0698">rRNA processing</keyword>
<dbReference type="CDD" id="cd02440">
    <property type="entry name" value="AdoMet_MTases"/>
    <property type="match status" value="1"/>
</dbReference>
<dbReference type="GO" id="GO:0006364">
    <property type="term" value="P:rRNA processing"/>
    <property type="evidence" value="ECO:0007669"/>
    <property type="project" value="UniProtKB-KW"/>
</dbReference>
<dbReference type="RefSeq" id="WP_002709240.1">
    <property type="nucleotide sequence ID" value="NZ_JH651384.1"/>
</dbReference>
<proteinExistence type="inferred from homology"/>
<name>A0A656HH27_THINJ</name>